<name>A0A432XSB0_9GAMM</name>
<reference evidence="2" key="1">
    <citation type="journal article" date="2018" name="Front. Microbiol.">
        <title>Genome-Based Analysis Reveals the Taxonomy and Diversity of the Family Idiomarinaceae.</title>
        <authorList>
            <person name="Liu Y."/>
            <person name="Lai Q."/>
            <person name="Shao Z."/>
        </authorList>
    </citation>
    <scope>NUCLEOTIDE SEQUENCE [LARGE SCALE GENOMIC DNA]</scope>
    <source>
        <strain evidence="2">BH195</strain>
    </source>
</reference>
<dbReference type="AlphaFoldDB" id="A0A432XSB0"/>
<keyword evidence="2" id="KW-1185">Reference proteome</keyword>
<comment type="caution">
    <text evidence="1">The sequence shown here is derived from an EMBL/GenBank/DDBJ whole genome shotgun (WGS) entry which is preliminary data.</text>
</comment>
<evidence type="ECO:0000313" key="1">
    <source>
        <dbReference type="EMBL" id="RUO51626.1"/>
    </source>
</evidence>
<protein>
    <submittedName>
        <fullName evidence="1">Uncharacterized protein</fullName>
    </submittedName>
</protein>
<dbReference type="Proteomes" id="UP000287198">
    <property type="component" value="Unassembled WGS sequence"/>
</dbReference>
<gene>
    <name evidence="1" type="ORF">CWI69_11670</name>
</gene>
<dbReference type="RefSeq" id="WP_126764497.1">
    <property type="nucleotide sequence ID" value="NZ_JBHLTZ010000014.1"/>
</dbReference>
<dbReference type="EMBL" id="PIPW01000004">
    <property type="protein sequence ID" value="RUO51626.1"/>
    <property type="molecule type" value="Genomic_DNA"/>
</dbReference>
<sequence length="240" mass="27698">MGWNESAQKIVSGEAKIKDVCKPCNNGPLSDLDSYGKRFLTNAGVFIENFLLERRTVQYEYSSLLRWLLKISFNSARASRNKPKVLERYKAFILNGEDEARVLNEVFLFAGLVKPARFSNKEVEDYSDQLPISEDGLSNPFFVRLSWVPESSKSYIIRSVVIGGLVFHLMVFERELKIGFRRVHSRRWLKANKGMKLMSSSKSVITLNQTNRSFLDYINMQLMRENHFEAANKLLTRGLK</sequence>
<organism evidence="1 2">
    <name type="scientific">Pseudidiomarina halophila</name>
    <dbReference type="NCBI Taxonomy" id="1449799"/>
    <lineage>
        <taxon>Bacteria</taxon>
        <taxon>Pseudomonadati</taxon>
        <taxon>Pseudomonadota</taxon>
        <taxon>Gammaproteobacteria</taxon>
        <taxon>Alteromonadales</taxon>
        <taxon>Idiomarinaceae</taxon>
        <taxon>Pseudidiomarina</taxon>
    </lineage>
</organism>
<proteinExistence type="predicted"/>
<accession>A0A432XSB0</accession>
<evidence type="ECO:0000313" key="2">
    <source>
        <dbReference type="Proteomes" id="UP000287198"/>
    </source>
</evidence>